<reference evidence="1 2" key="1">
    <citation type="journal article" date="2018" name="Sci. Rep.">
        <title>Genomic signatures of local adaptation to the degree of environmental predictability in rotifers.</title>
        <authorList>
            <person name="Franch-Gras L."/>
            <person name="Hahn C."/>
            <person name="Garcia-Roger E.M."/>
            <person name="Carmona M.J."/>
            <person name="Serra M."/>
            <person name="Gomez A."/>
        </authorList>
    </citation>
    <scope>NUCLEOTIDE SEQUENCE [LARGE SCALE GENOMIC DNA]</scope>
    <source>
        <strain evidence="1">HYR1</strain>
    </source>
</reference>
<protein>
    <recommendedName>
        <fullName evidence="3">CCHC-type domain-containing protein</fullName>
    </recommendedName>
</protein>
<dbReference type="GO" id="GO:0008270">
    <property type="term" value="F:zinc ion binding"/>
    <property type="evidence" value="ECO:0007669"/>
    <property type="project" value="InterPro"/>
</dbReference>
<dbReference type="GO" id="GO:0003676">
    <property type="term" value="F:nucleic acid binding"/>
    <property type="evidence" value="ECO:0007669"/>
    <property type="project" value="InterPro"/>
</dbReference>
<name>A0A3M7PDV6_BRAPC</name>
<feature type="non-terminal residue" evidence="1">
    <location>
        <position position="1"/>
    </location>
</feature>
<evidence type="ECO:0000313" key="2">
    <source>
        <dbReference type="Proteomes" id="UP000276133"/>
    </source>
</evidence>
<dbReference type="InterPro" id="IPR036875">
    <property type="entry name" value="Znf_CCHC_sf"/>
</dbReference>
<dbReference type="Gene3D" id="4.10.60.10">
    <property type="entry name" value="Zinc finger, CCHC-type"/>
    <property type="match status" value="1"/>
</dbReference>
<dbReference type="Proteomes" id="UP000276133">
    <property type="component" value="Unassembled WGS sequence"/>
</dbReference>
<comment type="caution">
    <text evidence="1">The sequence shown here is derived from an EMBL/GenBank/DDBJ whole genome shotgun (WGS) entry which is preliminary data.</text>
</comment>
<evidence type="ECO:0000313" key="1">
    <source>
        <dbReference type="EMBL" id="RMZ96907.1"/>
    </source>
</evidence>
<organism evidence="1 2">
    <name type="scientific">Brachionus plicatilis</name>
    <name type="common">Marine rotifer</name>
    <name type="synonym">Brachionus muelleri</name>
    <dbReference type="NCBI Taxonomy" id="10195"/>
    <lineage>
        <taxon>Eukaryota</taxon>
        <taxon>Metazoa</taxon>
        <taxon>Spiralia</taxon>
        <taxon>Gnathifera</taxon>
        <taxon>Rotifera</taxon>
        <taxon>Eurotatoria</taxon>
        <taxon>Monogononta</taxon>
        <taxon>Pseudotrocha</taxon>
        <taxon>Ploima</taxon>
        <taxon>Brachionidae</taxon>
        <taxon>Brachionus</taxon>
    </lineage>
</organism>
<accession>A0A3M7PDV6</accession>
<keyword evidence="2" id="KW-1185">Reference proteome</keyword>
<dbReference type="SUPFAM" id="SSF57756">
    <property type="entry name" value="Retrovirus zinc finger-like domains"/>
    <property type="match status" value="1"/>
</dbReference>
<dbReference type="EMBL" id="REGN01011788">
    <property type="protein sequence ID" value="RMZ96907.1"/>
    <property type="molecule type" value="Genomic_DNA"/>
</dbReference>
<evidence type="ECO:0008006" key="3">
    <source>
        <dbReference type="Google" id="ProtNLM"/>
    </source>
</evidence>
<sequence length="238" mass="27458">DNPSIKIKDVVKALYNVDQSCYKFIKGVSQINSVLNWYASFMEDFDTNLLIGKKIRLADEELEIQDANYNYPFKHCTFKINWLPLTTDLNEVKNFIENGLGKNQENRLETENISRDKSEIVLEDTDQPPIKVENGTIRIKIKYLKKSTIQNIIGVTKFKDWKILVTQVGKKPNCFICNSLDHLRKHCPKLKQKCTDCGKVGHARCSFANKVYSDKVEELIELPFDGMDESDSNDELDK</sequence>
<dbReference type="AlphaFoldDB" id="A0A3M7PDV6"/>
<gene>
    <name evidence="1" type="ORF">BpHYR1_020016</name>
</gene>
<proteinExistence type="predicted"/>